<feature type="transmembrane region" description="Helical" evidence="1">
    <location>
        <begin position="95"/>
        <end position="117"/>
    </location>
</feature>
<keyword evidence="1" id="KW-0472">Membrane</keyword>
<feature type="transmembrane region" description="Helical" evidence="1">
    <location>
        <begin position="248"/>
        <end position="270"/>
    </location>
</feature>
<accession>A0A6A5XJQ0</accession>
<dbReference type="PANTHER" id="PTHR37544">
    <property type="entry name" value="SPRAY-RELATED"/>
    <property type="match status" value="1"/>
</dbReference>
<feature type="transmembrane region" description="Helical" evidence="1">
    <location>
        <begin position="137"/>
        <end position="154"/>
    </location>
</feature>
<proteinExistence type="predicted"/>
<name>A0A6A5XJQ0_9PLEO</name>
<keyword evidence="1" id="KW-0812">Transmembrane</keyword>
<feature type="transmembrane region" description="Helical" evidence="1">
    <location>
        <begin position="431"/>
        <end position="452"/>
    </location>
</feature>
<evidence type="ECO:0000256" key="1">
    <source>
        <dbReference type="SAM" id="Phobius"/>
    </source>
</evidence>
<dbReference type="AlphaFoldDB" id="A0A6A5XJQ0"/>
<dbReference type="RefSeq" id="XP_033381376.1">
    <property type="nucleotide sequence ID" value="XM_033532269.1"/>
</dbReference>
<protein>
    <recommendedName>
        <fullName evidence="4">Phosphoribosylaminoimidazole-succinocarboxamide synthase</fullName>
    </recommendedName>
</protein>
<dbReference type="OrthoDB" id="3057599at2759"/>
<gene>
    <name evidence="2" type="ORF">BU24DRAFT_465372</name>
</gene>
<feature type="transmembrane region" description="Helical" evidence="1">
    <location>
        <begin position="580"/>
        <end position="604"/>
    </location>
</feature>
<evidence type="ECO:0000313" key="3">
    <source>
        <dbReference type="Proteomes" id="UP000799778"/>
    </source>
</evidence>
<feature type="transmembrane region" description="Helical" evidence="1">
    <location>
        <begin position="547"/>
        <end position="568"/>
    </location>
</feature>
<keyword evidence="1" id="KW-1133">Transmembrane helix</keyword>
<keyword evidence="3" id="KW-1185">Reference proteome</keyword>
<dbReference type="EMBL" id="ML978072">
    <property type="protein sequence ID" value="KAF2013037.1"/>
    <property type="molecule type" value="Genomic_DNA"/>
</dbReference>
<dbReference type="GeneID" id="54289666"/>
<feature type="transmembrane region" description="Helical" evidence="1">
    <location>
        <begin position="472"/>
        <end position="500"/>
    </location>
</feature>
<dbReference type="Pfam" id="PF11915">
    <property type="entry name" value="DUF3433"/>
    <property type="match status" value="2"/>
</dbReference>
<dbReference type="InterPro" id="IPR021840">
    <property type="entry name" value="DUF3433"/>
</dbReference>
<dbReference type="PANTHER" id="PTHR37544:SF3">
    <property type="entry name" value="SPRAY"/>
    <property type="match status" value="1"/>
</dbReference>
<evidence type="ECO:0000313" key="2">
    <source>
        <dbReference type="EMBL" id="KAF2013037.1"/>
    </source>
</evidence>
<evidence type="ECO:0008006" key="4">
    <source>
        <dbReference type="Google" id="ProtNLM"/>
    </source>
</evidence>
<feature type="transmembrane region" description="Helical" evidence="1">
    <location>
        <begin position="209"/>
        <end position="228"/>
    </location>
</feature>
<sequence length="722" mass="81270">MATSEIAAVTPNYNALRQRVYEQGNGNRVASNAQPLSTPSAHSAASISDLSIQQEEPIRSSSNQHLTLRDGAYHPIDRPDDYPELYFRPLIIRDWALVVIFIFLGGCFGGLITLFVLDRNSPERLFARARRNHLATKYLPTVVGSITTIWWRAVSRAYLRILPYVRMASVPVDSTGNSHGKVADVTVSTLAQYDNDPSAIPAMIKGGHYLTLFVHLTTLITLFLMTPLKSGLLQITESETGWAVDVSAGVAVILIFLYLLLIVSTVGMFFKLYNRQTGLKWEPAALASQIALLQHINCRKAFAGSEFFNFLQAQRAARGWSKKFGVLRLGYWRQGETGPIVHGIRFIPTALTPAENRPSASNSRSNDRVEDLVETDSKTIPYRTHLMHRSPRGCHESPYSDREAPRDAEGDIVCSPEYVRYRFVNVWGSDFFLGFTAIAAAICIVVASVRIHDRGIHNRIDISSIVMEPNSLAGRFAISVIFSVLPALLFVFFSSIFFVADVRYRTTQGLHGMRKPQLAERNIFLDYISPNPFSLIPSAVLNGHYRVAWHSFLALTSNFSILVAGRIFNNFQSLDGTYGMVIAPTNFFASFAILCFYLLCLPYARPPAAYRTPRLEWMSILDTAAYVYDSPILNCEEFDVQDKTDKEQHLNAKILLAKRKYCFGMYRGLDGRRHMGVSPVEIRNDAGDMENVVDRFKVKWSLDLVFARWVRSSIVSREEKRD</sequence>
<reference evidence="2" key="1">
    <citation type="journal article" date="2020" name="Stud. Mycol.">
        <title>101 Dothideomycetes genomes: a test case for predicting lifestyles and emergence of pathogens.</title>
        <authorList>
            <person name="Haridas S."/>
            <person name="Albert R."/>
            <person name="Binder M."/>
            <person name="Bloem J."/>
            <person name="Labutti K."/>
            <person name="Salamov A."/>
            <person name="Andreopoulos B."/>
            <person name="Baker S."/>
            <person name="Barry K."/>
            <person name="Bills G."/>
            <person name="Bluhm B."/>
            <person name="Cannon C."/>
            <person name="Castanera R."/>
            <person name="Culley D."/>
            <person name="Daum C."/>
            <person name="Ezra D."/>
            <person name="Gonzalez J."/>
            <person name="Henrissat B."/>
            <person name="Kuo A."/>
            <person name="Liang C."/>
            <person name="Lipzen A."/>
            <person name="Lutzoni F."/>
            <person name="Magnuson J."/>
            <person name="Mondo S."/>
            <person name="Nolan M."/>
            <person name="Ohm R."/>
            <person name="Pangilinan J."/>
            <person name="Park H.-J."/>
            <person name="Ramirez L."/>
            <person name="Alfaro M."/>
            <person name="Sun H."/>
            <person name="Tritt A."/>
            <person name="Yoshinaga Y."/>
            <person name="Zwiers L.-H."/>
            <person name="Turgeon B."/>
            <person name="Goodwin S."/>
            <person name="Spatafora J."/>
            <person name="Crous P."/>
            <person name="Grigoriev I."/>
        </authorList>
    </citation>
    <scope>NUCLEOTIDE SEQUENCE</scope>
    <source>
        <strain evidence="2">CBS 175.79</strain>
    </source>
</reference>
<dbReference type="Proteomes" id="UP000799778">
    <property type="component" value="Unassembled WGS sequence"/>
</dbReference>
<organism evidence="2 3">
    <name type="scientific">Aaosphaeria arxii CBS 175.79</name>
    <dbReference type="NCBI Taxonomy" id="1450172"/>
    <lineage>
        <taxon>Eukaryota</taxon>
        <taxon>Fungi</taxon>
        <taxon>Dikarya</taxon>
        <taxon>Ascomycota</taxon>
        <taxon>Pezizomycotina</taxon>
        <taxon>Dothideomycetes</taxon>
        <taxon>Pleosporomycetidae</taxon>
        <taxon>Pleosporales</taxon>
        <taxon>Pleosporales incertae sedis</taxon>
        <taxon>Aaosphaeria</taxon>
    </lineage>
</organism>